<dbReference type="GO" id="GO:0080120">
    <property type="term" value="P:CAAX-box protein maturation"/>
    <property type="evidence" value="ECO:0007669"/>
    <property type="project" value="UniProtKB-ARBA"/>
</dbReference>
<organism evidence="2 3">
    <name type="scientific">Aerophobetes bacterium</name>
    <dbReference type="NCBI Taxonomy" id="2030807"/>
    <lineage>
        <taxon>Bacteria</taxon>
        <taxon>Candidatus Aerophobota</taxon>
    </lineage>
</organism>
<evidence type="ECO:0000313" key="2">
    <source>
        <dbReference type="EMBL" id="RLE14881.1"/>
    </source>
</evidence>
<dbReference type="PANTHER" id="PTHR35797:SF1">
    <property type="entry name" value="PROTEASE"/>
    <property type="match status" value="1"/>
</dbReference>
<reference evidence="2 3" key="1">
    <citation type="submission" date="2018-06" db="EMBL/GenBank/DDBJ databases">
        <title>Extensive metabolic versatility and redundancy in microbially diverse, dynamic hydrothermal sediments.</title>
        <authorList>
            <person name="Dombrowski N."/>
            <person name="Teske A."/>
            <person name="Baker B.J."/>
        </authorList>
    </citation>
    <scope>NUCLEOTIDE SEQUENCE [LARGE SCALE GENOMIC DNA]</scope>
    <source>
        <strain evidence="2">B3_G15</strain>
    </source>
</reference>
<dbReference type="Pfam" id="PF02517">
    <property type="entry name" value="Rce1-like"/>
    <property type="match status" value="1"/>
</dbReference>
<keyword evidence="2" id="KW-0482">Metalloprotease</keyword>
<proteinExistence type="predicted"/>
<dbReference type="PANTHER" id="PTHR35797">
    <property type="entry name" value="PROTEASE-RELATED"/>
    <property type="match status" value="1"/>
</dbReference>
<gene>
    <name evidence="2" type="ORF">DRJ04_01505</name>
</gene>
<dbReference type="GO" id="GO:0004175">
    <property type="term" value="F:endopeptidase activity"/>
    <property type="evidence" value="ECO:0007669"/>
    <property type="project" value="UniProtKB-ARBA"/>
</dbReference>
<evidence type="ECO:0000259" key="1">
    <source>
        <dbReference type="Pfam" id="PF02517"/>
    </source>
</evidence>
<feature type="domain" description="CAAX prenyl protease 2/Lysostaphin resistance protein A-like" evidence="1">
    <location>
        <begin position="150"/>
        <end position="248"/>
    </location>
</feature>
<keyword evidence="2" id="KW-0645">Protease</keyword>
<protein>
    <submittedName>
        <fullName evidence="2">CPBP family intramembrane metalloprotease</fullName>
    </submittedName>
</protein>
<evidence type="ECO:0000313" key="3">
    <source>
        <dbReference type="Proteomes" id="UP000280417"/>
    </source>
</evidence>
<name>A0A662DKQ4_UNCAE</name>
<accession>A0A662DKQ4</accession>
<dbReference type="AlphaFoldDB" id="A0A662DKQ4"/>
<dbReference type="Proteomes" id="UP000280417">
    <property type="component" value="Unassembled WGS sequence"/>
</dbReference>
<dbReference type="GO" id="GO:0006508">
    <property type="term" value="P:proteolysis"/>
    <property type="evidence" value="ECO:0007669"/>
    <property type="project" value="UniProtKB-KW"/>
</dbReference>
<dbReference type="GO" id="GO:0008237">
    <property type="term" value="F:metallopeptidase activity"/>
    <property type="evidence" value="ECO:0007669"/>
    <property type="project" value="UniProtKB-KW"/>
</dbReference>
<dbReference type="EMBL" id="QMQA01000025">
    <property type="protein sequence ID" value="RLE14881.1"/>
    <property type="molecule type" value="Genomic_DNA"/>
</dbReference>
<dbReference type="InterPro" id="IPR042150">
    <property type="entry name" value="MmRce1-like"/>
</dbReference>
<sequence>MSEKGRKVGLFIGISFFISWSIAALFIALGGRWNTSGAIIVATAYMFGPMISAIFVQKFIYKEALKKPLGVSFKLNRWFLVAWLLPPAIALVTLGVSLIFPGVEYSPEMTGLLERFKGVLPPDRLQRMKDQVTTFPVHPFWIALIQGLIVGPTVNAVAGFGEEVGWRGFLQRELGYMGFWRSSALIGLIWGIWHIPIILQGHNYPQHPVQGVFMMIIFCLLLAPVFSYIRIKANSVIASAIAHGSLNATAGVAIMVIKGGNDLLVGVTGLSGFITLVLVNIGLFLYERSLTRKPVMVR</sequence>
<dbReference type="InterPro" id="IPR003675">
    <property type="entry name" value="Rce1/LyrA-like_dom"/>
</dbReference>
<keyword evidence="2" id="KW-0378">Hydrolase</keyword>
<comment type="caution">
    <text evidence="2">The sequence shown here is derived from an EMBL/GenBank/DDBJ whole genome shotgun (WGS) entry which is preliminary data.</text>
</comment>